<proteinExistence type="predicted"/>
<reference evidence="3" key="1">
    <citation type="journal article" date="2019" name="Int. J. Syst. Evol. Microbiol.">
        <title>The Global Catalogue of Microorganisms (GCM) 10K type strain sequencing project: providing services to taxonomists for standard genome sequencing and annotation.</title>
        <authorList>
            <consortium name="The Broad Institute Genomics Platform"/>
            <consortium name="The Broad Institute Genome Sequencing Center for Infectious Disease"/>
            <person name="Wu L."/>
            <person name="Ma J."/>
        </authorList>
    </citation>
    <scope>NUCLEOTIDE SEQUENCE [LARGE SCALE GENOMIC DNA]</scope>
    <source>
        <strain evidence="3">CGMCC 1.15304</strain>
    </source>
</reference>
<dbReference type="InterPro" id="IPR008620">
    <property type="entry name" value="FixH"/>
</dbReference>
<keyword evidence="1" id="KW-1133">Transmembrane helix</keyword>
<dbReference type="RefSeq" id="WP_068146606.1">
    <property type="nucleotide sequence ID" value="NZ_JBHSCR010000017.1"/>
</dbReference>
<dbReference type="Pfam" id="PF05751">
    <property type="entry name" value="FixH"/>
    <property type="match status" value="1"/>
</dbReference>
<organism evidence="2 3">
    <name type="scientific">Kordiimonas lipolytica</name>
    <dbReference type="NCBI Taxonomy" id="1662421"/>
    <lineage>
        <taxon>Bacteria</taxon>
        <taxon>Pseudomonadati</taxon>
        <taxon>Pseudomonadota</taxon>
        <taxon>Alphaproteobacteria</taxon>
        <taxon>Kordiimonadales</taxon>
        <taxon>Kordiimonadaceae</taxon>
        <taxon>Kordiimonas</taxon>
    </lineage>
</organism>
<gene>
    <name evidence="2" type="ORF">ACFO5Q_16610</name>
</gene>
<sequence length="162" mass="18050">MTAMTKEELEKSSRWIPWSIVGFFVVLAILDGIFVYLATSTHPGVVTEHAYEEGLRYNETVAAAEKQDALGWQTELDLVAGSSLMLTLSDAESRFIDGASVRAEISRPTQAGMDFELNLEQSGAGTYEAAVSFPEPGQWEVRIFVEWQQKQYQQAKRVVVAK</sequence>
<dbReference type="EMBL" id="JBHSCR010000017">
    <property type="protein sequence ID" value="MFC4349477.1"/>
    <property type="molecule type" value="Genomic_DNA"/>
</dbReference>
<keyword evidence="3" id="KW-1185">Reference proteome</keyword>
<evidence type="ECO:0000313" key="3">
    <source>
        <dbReference type="Proteomes" id="UP001595776"/>
    </source>
</evidence>
<accession>A0ABV8UDY9</accession>
<feature type="transmembrane region" description="Helical" evidence="1">
    <location>
        <begin position="15"/>
        <end position="37"/>
    </location>
</feature>
<dbReference type="Proteomes" id="UP001595776">
    <property type="component" value="Unassembled WGS sequence"/>
</dbReference>
<comment type="caution">
    <text evidence="2">The sequence shown here is derived from an EMBL/GenBank/DDBJ whole genome shotgun (WGS) entry which is preliminary data.</text>
</comment>
<evidence type="ECO:0000256" key="1">
    <source>
        <dbReference type="SAM" id="Phobius"/>
    </source>
</evidence>
<protein>
    <submittedName>
        <fullName evidence="2">FixH family protein</fullName>
    </submittedName>
</protein>
<keyword evidence="1" id="KW-0812">Transmembrane</keyword>
<name>A0ABV8UDY9_9PROT</name>
<keyword evidence="1" id="KW-0472">Membrane</keyword>
<evidence type="ECO:0000313" key="2">
    <source>
        <dbReference type="EMBL" id="MFC4349477.1"/>
    </source>
</evidence>